<dbReference type="InParanoid" id="A0A0D0E3T9"/>
<reference evidence="2" key="2">
    <citation type="submission" date="2015-01" db="EMBL/GenBank/DDBJ databases">
        <title>Evolutionary Origins and Diversification of the Mycorrhizal Mutualists.</title>
        <authorList>
            <consortium name="DOE Joint Genome Institute"/>
            <consortium name="Mycorrhizal Genomics Consortium"/>
            <person name="Kohler A."/>
            <person name="Kuo A."/>
            <person name="Nagy L.G."/>
            <person name="Floudas D."/>
            <person name="Copeland A."/>
            <person name="Barry K.W."/>
            <person name="Cichocki N."/>
            <person name="Veneault-Fourrey C."/>
            <person name="LaButti K."/>
            <person name="Lindquist E.A."/>
            <person name="Lipzen A."/>
            <person name="Lundell T."/>
            <person name="Morin E."/>
            <person name="Murat C."/>
            <person name="Riley R."/>
            <person name="Ohm R."/>
            <person name="Sun H."/>
            <person name="Tunlid A."/>
            <person name="Henrissat B."/>
            <person name="Grigoriev I.V."/>
            <person name="Hibbett D.S."/>
            <person name="Martin F."/>
        </authorList>
    </citation>
    <scope>NUCLEOTIDE SEQUENCE [LARGE SCALE GENOMIC DNA]</scope>
    <source>
        <strain evidence="2">Ve08.2h10</strain>
    </source>
</reference>
<sequence length="161" mass="17837">MLKSQLTKKHFRSNSFSPQSYTLQTRGLWASCLSAHPTLITVNGALPLKGHTPEGQSLSPHHQQAIGLLLPTNPPSLGQPITPWPLSINHPSSTGLPYMPQPSFLGPPITSPIICTFFQSLGLPITYYYISVFHIPYCYMPSYLTLGHSIHYGQLHPWAHP</sequence>
<organism evidence="1 2">
    <name type="scientific">Paxillus rubicundulus Ve08.2h10</name>
    <dbReference type="NCBI Taxonomy" id="930991"/>
    <lineage>
        <taxon>Eukaryota</taxon>
        <taxon>Fungi</taxon>
        <taxon>Dikarya</taxon>
        <taxon>Basidiomycota</taxon>
        <taxon>Agaricomycotina</taxon>
        <taxon>Agaricomycetes</taxon>
        <taxon>Agaricomycetidae</taxon>
        <taxon>Boletales</taxon>
        <taxon>Paxilineae</taxon>
        <taxon>Paxillaceae</taxon>
        <taxon>Paxillus</taxon>
    </lineage>
</organism>
<dbReference type="AlphaFoldDB" id="A0A0D0E3T9"/>
<accession>A0A0D0E3T9</accession>
<evidence type="ECO:0000313" key="1">
    <source>
        <dbReference type="EMBL" id="KIK95659.1"/>
    </source>
</evidence>
<keyword evidence="2" id="KW-1185">Reference proteome</keyword>
<reference evidence="1 2" key="1">
    <citation type="submission" date="2014-04" db="EMBL/GenBank/DDBJ databases">
        <authorList>
            <consortium name="DOE Joint Genome Institute"/>
            <person name="Kuo A."/>
            <person name="Kohler A."/>
            <person name="Jargeat P."/>
            <person name="Nagy L.G."/>
            <person name="Floudas D."/>
            <person name="Copeland A."/>
            <person name="Barry K.W."/>
            <person name="Cichocki N."/>
            <person name="Veneault-Fourrey C."/>
            <person name="LaButti K."/>
            <person name="Lindquist E.A."/>
            <person name="Lipzen A."/>
            <person name="Lundell T."/>
            <person name="Morin E."/>
            <person name="Murat C."/>
            <person name="Sun H."/>
            <person name="Tunlid A."/>
            <person name="Henrissat B."/>
            <person name="Grigoriev I.V."/>
            <person name="Hibbett D.S."/>
            <person name="Martin F."/>
            <person name="Nordberg H.P."/>
            <person name="Cantor M.N."/>
            <person name="Hua S.X."/>
        </authorList>
    </citation>
    <scope>NUCLEOTIDE SEQUENCE [LARGE SCALE GENOMIC DNA]</scope>
    <source>
        <strain evidence="1 2">Ve08.2h10</strain>
    </source>
</reference>
<dbReference type="EMBL" id="KN825029">
    <property type="protein sequence ID" value="KIK95659.1"/>
    <property type="molecule type" value="Genomic_DNA"/>
</dbReference>
<dbReference type="HOGENOM" id="CLU_1644251_0_0_1"/>
<name>A0A0D0E3T9_9AGAM</name>
<evidence type="ECO:0000313" key="2">
    <source>
        <dbReference type="Proteomes" id="UP000054538"/>
    </source>
</evidence>
<gene>
    <name evidence="1" type="ORF">PAXRUDRAFT_776894</name>
</gene>
<dbReference type="Proteomes" id="UP000054538">
    <property type="component" value="Unassembled WGS sequence"/>
</dbReference>
<protein>
    <submittedName>
        <fullName evidence="1">Unplaced genomic scaffold scaffold_207, whole genome shotgun sequence</fullName>
    </submittedName>
</protein>
<proteinExistence type="predicted"/>